<dbReference type="Proteomes" id="UP000287447">
    <property type="component" value="Unassembled WGS sequence"/>
</dbReference>
<evidence type="ECO:0000256" key="9">
    <source>
        <dbReference type="ARBA" id="ARBA00023136"/>
    </source>
</evidence>
<evidence type="ECO:0000256" key="4">
    <source>
        <dbReference type="ARBA" id="ARBA00015384"/>
    </source>
</evidence>
<evidence type="ECO:0000256" key="1">
    <source>
        <dbReference type="ARBA" id="ARBA00004007"/>
    </source>
</evidence>
<dbReference type="GO" id="GO:0008535">
    <property type="term" value="P:respiratory chain complex IV assembly"/>
    <property type="evidence" value="ECO:0007669"/>
    <property type="project" value="UniProtKB-UniRule"/>
</dbReference>
<keyword evidence="10" id="KW-0997">Cell inner membrane</keyword>
<keyword evidence="5 10" id="KW-0812">Transmembrane</keyword>
<keyword evidence="8 10" id="KW-0186">Copper</keyword>
<evidence type="ECO:0000256" key="10">
    <source>
        <dbReference type="HAMAP-Rule" id="MF_00155"/>
    </source>
</evidence>
<protein>
    <recommendedName>
        <fullName evidence="4 10">Cytochrome c oxidase assembly protein CtaG</fullName>
    </recommendedName>
</protein>
<comment type="caution">
    <text evidence="11">The sequence shown here is derived from an EMBL/GenBank/DDBJ whole genome shotgun (WGS) entry which is preliminary data.</text>
</comment>
<keyword evidence="9 10" id="KW-0472">Membrane</keyword>
<evidence type="ECO:0000256" key="3">
    <source>
        <dbReference type="ARBA" id="ARBA00009620"/>
    </source>
</evidence>
<name>A0A3S2Z7G7_9PROT</name>
<reference evidence="12" key="1">
    <citation type="submission" date="2019-01" db="EMBL/GenBank/DDBJ databases">
        <title>Gri0909 isolated from a small marine red alga.</title>
        <authorList>
            <person name="Kim J."/>
            <person name="Jeong S.E."/>
            <person name="Jeon C.O."/>
        </authorList>
    </citation>
    <scope>NUCLEOTIDE SEQUENCE [LARGE SCALE GENOMIC DNA]</scope>
    <source>
        <strain evidence="12">Gri0909</strain>
    </source>
</reference>
<dbReference type="GO" id="GO:0005507">
    <property type="term" value="F:copper ion binding"/>
    <property type="evidence" value="ECO:0007669"/>
    <property type="project" value="InterPro"/>
</dbReference>
<comment type="function">
    <text evidence="1 10">Exerts its effect at some terminal stage of cytochrome c oxidase synthesis, probably by being involved in the insertion of the copper B into subunit I.</text>
</comment>
<keyword evidence="6 10" id="KW-0735">Signal-anchor</keyword>
<sequence>MIVSRNVDSRNKKTMLAIAGVVCGMVGLAYASVPLYEIFCRVTGYGGTTQVAEQGAGKILDREMAVRFDATTSPNLPWTFEPEQREVTLRIGEDAIAYYRATNNSDKTITGTATFNVTPLKAGLYFTKIDCFCFTEQTLKPGETVDMPVVYYVDPELDEDPNLDEVRTLTLSYTFFPAETADRDNDNGSLASLK</sequence>
<dbReference type="EMBL" id="SADE01000003">
    <property type="protein sequence ID" value="RVU35060.1"/>
    <property type="molecule type" value="Genomic_DNA"/>
</dbReference>
<evidence type="ECO:0000256" key="5">
    <source>
        <dbReference type="ARBA" id="ARBA00022692"/>
    </source>
</evidence>
<evidence type="ECO:0000313" key="12">
    <source>
        <dbReference type="Proteomes" id="UP000287447"/>
    </source>
</evidence>
<dbReference type="Pfam" id="PF04442">
    <property type="entry name" value="CtaG_Cox11"/>
    <property type="match status" value="1"/>
</dbReference>
<organism evidence="11 12">
    <name type="scientific">Hwanghaeella grinnelliae</name>
    <dbReference type="NCBI Taxonomy" id="2500179"/>
    <lineage>
        <taxon>Bacteria</taxon>
        <taxon>Pseudomonadati</taxon>
        <taxon>Pseudomonadota</taxon>
        <taxon>Alphaproteobacteria</taxon>
        <taxon>Rhodospirillales</taxon>
        <taxon>Rhodospirillaceae</taxon>
        <taxon>Hwanghaeella</taxon>
    </lineage>
</organism>
<dbReference type="AlphaFoldDB" id="A0A3S2Z7G7"/>
<dbReference type="Gene3D" id="2.60.370.10">
    <property type="entry name" value="Ctag/Cox11"/>
    <property type="match status" value="1"/>
</dbReference>
<dbReference type="GO" id="GO:0005886">
    <property type="term" value="C:plasma membrane"/>
    <property type="evidence" value="ECO:0007669"/>
    <property type="project" value="UniProtKB-SubCell"/>
</dbReference>
<accession>A0A3S2Z7G7</accession>
<feature type="topological domain" description="Periplasmic" evidence="10">
    <location>
        <begin position="33"/>
        <end position="194"/>
    </location>
</feature>
<comment type="similarity">
    <text evidence="3 10">Belongs to the COX11/CtaG family.</text>
</comment>
<evidence type="ECO:0000256" key="8">
    <source>
        <dbReference type="ARBA" id="ARBA00023008"/>
    </source>
</evidence>
<gene>
    <name evidence="10" type="primary">ctaG</name>
    <name evidence="11" type="ORF">EOI86_19730</name>
</gene>
<keyword evidence="7 10" id="KW-1133">Transmembrane helix</keyword>
<evidence type="ECO:0000256" key="6">
    <source>
        <dbReference type="ARBA" id="ARBA00022968"/>
    </source>
</evidence>
<feature type="topological domain" description="Cytoplasmic" evidence="10">
    <location>
        <begin position="1"/>
        <end position="10"/>
    </location>
</feature>
<dbReference type="FunFam" id="2.60.370.10:FF:000001">
    <property type="entry name" value="COX11 cytochrome c oxidase assembly homolog"/>
    <property type="match status" value="1"/>
</dbReference>
<dbReference type="PANTHER" id="PTHR21320">
    <property type="entry name" value="CYTOCHROME C OXIDASE ASSEMBLY PROTEIN COX11-RELATED"/>
    <property type="match status" value="1"/>
</dbReference>
<dbReference type="InterPro" id="IPR023471">
    <property type="entry name" value="CtaG/Cox11_dom_sf"/>
</dbReference>
<keyword evidence="10" id="KW-1003">Cell membrane</keyword>
<dbReference type="NCBIfam" id="NF003465">
    <property type="entry name" value="PRK05089.1"/>
    <property type="match status" value="1"/>
</dbReference>
<evidence type="ECO:0000256" key="2">
    <source>
        <dbReference type="ARBA" id="ARBA00004382"/>
    </source>
</evidence>
<dbReference type="PIRSF" id="PIRSF005413">
    <property type="entry name" value="COX11"/>
    <property type="match status" value="1"/>
</dbReference>
<keyword evidence="12" id="KW-1185">Reference proteome</keyword>
<dbReference type="PANTHER" id="PTHR21320:SF3">
    <property type="entry name" value="CYTOCHROME C OXIDASE ASSEMBLY PROTEIN COX11, MITOCHONDRIAL-RELATED"/>
    <property type="match status" value="1"/>
</dbReference>
<dbReference type="OrthoDB" id="9804841at2"/>
<proteinExistence type="inferred from homology"/>
<dbReference type="HAMAP" id="MF_00155">
    <property type="entry name" value="CtaG"/>
    <property type="match status" value="1"/>
</dbReference>
<evidence type="ECO:0000256" key="7">
    <source>
        <dbReference type="ARBA" id="ARBA00022989"/>
    </source>
</evidence>
<comment type="subcellular location">
    <subcellularLocation>
        <location evidence="2 10">Cell inner membrane</location>
        <topology evidence="2 10">Single-pass type II membrane protein</topology>
        <orientation evidence="2 10">Periplasmic side</orientation>
    </subcellularLocation>
</comment>
<evidence type="ECO:0000313" key="11">
    <source>
        <dbReference type="EMBL" id="RVU35060.1"/>
    </source>
</evidence>
<dbReference type="InterPro" id="IPR007533">
    <property type="entry name" value="Cyt_c_oxidase_assmbl_CtaG"/>
</dbReference>
<dbReference type="SUPFAM" id="SSF110111">
    <property type="entry name" value="Ctag/Cox11"/>
    <property type="match status" value="1"/>
</dbReference>